<dbReference type="AlphaFoldDB" id="L7JS52"/>
<organism evidence="8 9">
    <name type="scientific">Trachipleistophora hominis</name>
    <name type="common">Microsporidian parasite</name>
    <dbReference type="NCBI Taxonomy" id="72359"/>
    <lineage>
        <taxon>Eukaryota</taxon>
        <taxon>Fungi</taxon>
        <taxon>Fungi incertae sedis</taxon>
        <taxon>Microsporidia</taxon>
        <taxon>Pleistophoridae</taxon>
        <taxon>Trachipleistophora</taxon>
    </lineage>
</organism>
<keyword evidence="9" id="KW-1185">Reference proteome</keyword>
<evidence type="ECO:0000256" key="2">
    <source>
        <dbReference type="ARBA" id="ARBA00008917"/>
    </source>
</evidence>
<dbReference type="GO" id="GO:0006950">
    <property type="term" value="P:response to stress"/>
    <property type="evidence" value="ECO:0007669"/>
    <property type="project" value="UniProtKB-ARBA"/>
</dbReference>
<name>L7JS52_TRAHO</name>
<keyword evidence="5 7" id="KW-1133">Transmembrane helix</keyword>
<evidence type="ECO:0000256" key="6">
    <source>
        <dbReference type="ARBA" id="ARBA00023136"/>
    </source>
</evidence>
<dbReference type="Pfam" id="PF04511">
    <property type="entry name" value="DER1"/>
    <property type="match status" value="1"/>
</dbReference>
<dbReference type="OMA" id="INTFSEC"/>
<dbReference type="Proteomes" id="UP000011185">
    <property type="component" value="Unassembled WGS sequence"/>
</dbReference>
<dbReference type="EMBL" id="JH994100">
    <property type="protein sequence ID" value="ELQ73876.1"/>
    <property type="molecule type" value="Genomic_DNA"/>
</dbReference>
<keyword evidence="3 7" id="KW-0812">Transmembrane</keyword>
<dbReference type="GO" id="GO:0005789">
    <property type="term" value="C:endoplasmic reticulum membrane"/>
    <property type="evidence" value="ECO:0007669"/>
    <property type="project" value="UniProtKB-SubCell"/>
</dbReference>
<comment type="subcellular location">
    <subcellularLocation>
        <location evidence="1 7">Endoplasmic reticulum membrane</location>
        <topology evidence="1 7">Multi-pass membrane protein</topology>
    </subcellularLocation>
</comment>
<dbReference type="FunCoup" id="L7JS52">
    <property type="interactions" value="72"/>
</dbReference>
<reference evidence="8 9" key="1">
    <citation type="journal article" date="2012" name="PLoS Pathog.">
        <title>The genome of the obligate intracellular parasite Trachipleistophora hominis: new insights into microsporidian genome dynamics and reductive evolution.</title>
        <authorList>
            <person name="Heinz E."/>
            <person name="Williams T.A."/>
            <person name="Nakjang S."/>
            <person name="Noel C.J."/>
            <person name="Swan D.C."/>
            <person name="Goldberg A.V."/>
            <person name="Harris S.R."/>
            <person name="Weinmaier T."/>
            <person name="Markert S."/>
            <person name="Becher D."/>
            <person name="Bernhardt J."/>
            <person name="Dagan T."/>
            <person name="Hacker C."/>
            <person name="Lucocq J.M."/>
            <person name="Schweder T."/>
            <person name="Rattei T."/>
            <person name="Hall N."/>
            <person name="Hirt R.P."/>
            <person name="Embley T.M."/>
        </authorList>
    </citation>
    <scope>NUCLEOTIDE SEQUENCE [LARGE SCALE GENOMIC DNA]</scope>
</reference>
<sequence length="227" mass="26397">MLQLETVPPVVLAILLCASVIPLLGLLSPQFTMYFVYDKSYLKRFEIWRLFTGIFVTGVSISLIMRLYFIHKFSSLILEYNCRIDHVPTEIELAFFMFTMFVPLMIGNQLEGINTFSECIPIALIRYFSELVPDNFRLNFFGTIMSAKTYSIVSLAIDYVLNGGRSKVYYGFLHALIYVYLRKKVLRVPAVFVEMIERAKRIKLERLFRTPEVGRRLGGEKKNKKKD</sequence>
<dbReference type="HOGENOM" id="CLU_1220492_0_0_1"/>
<gene>
    <name evidence="8" type="ORF">THOM_3251</name>
</gene>
<protein>
    <recommendedName>
        <fullName evidence="7">Derlin</fullName>
    </recommendedName>
</protein>
<keyword evidence="4 7" id="KW-0256">Endoplasmic reticulum</keyword>
<dbReference type="OrthoDB" id="1716531at2759"/>
<evidence type="ECO:0000256" key="5">
    <source>
        <dbReference type="ARBA" id="ARBA00022989"/>
    </source>
</evidence>
<feature type="transmembrane region" description="Helical" evidence="7">
    <location>
        <begin position="47"/>
        <end position="70"/>
    </location>
</feature>
<accession>L7JS52</accession>
<evidence type="ECO:0000313" key="8">
    <source>
        <dbReference type="EMBL" id="ELQ73876.1"/>
    </source>
</evidence>
<dbReference type="InParanoid" id="L7JS52"/>
<feature type="transmembrane region" description="Helical" evidence="7">
    <location>
        <begin position="7"/>
        <end position="27"/>
    </location>
</feature>
<proteinExistence type="inferred from homology"/>
<dbReference type="InterPro" id="IPR007599">
    <property type="entry name" value="DER1"/>
</dbReference>
<evidence type="ECO:0000256" key="4">
    <source>
        <dbReference type="ARBA" id="ARBA00022824"/>
    </source>
</evidence>
<keyword evidence="6 7" id="KW-0472">Membrane</keyword>
<comment type="caution">
    <text evidence="7">Lacks conserved residue(s) required for the propagation of feature annotation.</text>
</comment>
<evidence type="ECO:0000256" key="1">
    <source>
        <dbReference type="ARBA" id="ARBA00004477"/>
    </source>
</evidence>
<evidence type="ECO:0000256" key="3">
    <source>
        <dbReference type="ARBA" id="ARBA00022692"/>
    </source>
</evidence>
<dbReference type="PANTHER" id="PTHR11009">
    <property type="entry name" value="DER1-LIKE PROTEIN, DERLIN"/>
    <property type="match status" value="1"/>
</dbReference>
<evidence type="ECO:0000256" key="7">
    <source>
        <dbReference type="RuleBase" id="RU363059"/>
    </source>
</evidence>
<evidence type="ECO:0000313" key="9">
    <source>
        <dbReference type="Proteomes" id="UP000011185"/>
    </source>
</evidence>
<dbReference type="VEuPathDB" id="MicrosporidiaDB:THOM_3251"/>
<comment type="function">
    <text evidence="7">May be involved in the degradation of misfolded endoplasmic reticulum (ER) luminal proteins.</text>
</comment>
<comment type="similarity">
    <text evidence="2 7">Belongs to the derlin family.</text>
</comment>